<organism evidence="3 4">
    <name type="scientific">Naasia aerilata</name>
    <dbReference type="NCBI Taxonomy" id="1162966"/>
    <lineage>
        <taxon>Bacteria</taxon>
        <taxon>Bacillati</taxon>
        <taxon>Actinomycetota</taxon>
        <taxon>Actinomycetes</taxon>
        <taxon>Micrococcales</taxon>
        <taxon>Microbacteriaceae</taxon>
        <taxon>Naasia</taxon>
    </lineage>
</organism>
<dbReference type="EMBL" id="AP027731">
    <property type="protein sequence ID" value="BDZ46616.1"/>
    <property type="molecule type" value="Genomic_DNA"/>
</dbReference>
<evidence type="ECO:0000313" key="4">
    <source>
        <dbReference type="Proteomes" id="UP001321498"/>
    </source>
</evidence>
<feature type="transmembrane region" description="Helical" evidence="2">
    <location>
        <begin position="224"/>
        <end position="242"/>
    </location>
</feature>
<accession>A0ABM8GE81</accession>
<feature type="transmembrane region" description="Helical" evidence="2">
    <location>
        <begin position="183"/>
        <end position="204"/>
    </location>
</feature>
<evidence type="ECO:0000256" key="2">
    <source>
        <dbReference type="SAM" id="Phobius"/>
    </source>
</evidence>
<feature type="transmembrane region" description="Helical" evidence="2">
    <location>
        <begin position="36"/>
        <end position="60"/>
    </location>
</feature>
<gene>
    <name evidence="3" type="ORF">GCM10025866_25250</name>
</gene>
<feature type="compositionally biased region" description="Low complexity" evidence="1">
    <location>
        <begin position="335"/>
        <end position="363"/>
    </location>
</feature>
<feature type="region of interest" description="Disordered" evidence="1">
    <location>
        <begin position="1"/>
        <end position="28"/>
    </location>
</feature>
<feature type="compositionally biased region" description="Polar residues" evidence="1">
    <location>
        <begin position="1"/>
        <end position="12"/>
    </location>
</feature>
<sequence>MSGLLPSSTPATAPSGRRRAVSRHRRSRRLPTGRRALLGIAVPVLLLLLLCVAVGVAWALGAQHTGPLPAGVTLVAVLAAVVLVFVVAWRSGVSRLGSVLAAALCAVAPPAVRAASAGVPEHLAVVALLIAVLLLTVRSRRRIMVPLAALAAGLAAGIAPLALAAAPFLAVEAARVLRKRHRIPTLPISGAVFFATVGIGWAVVGFDPNVAPHLGGTTVLDWLRTSPVGAVVAAAALVLGFFSRRSRPLAGFALTVLVLSVWPDGGEPVRYTVLVTPVLALLTAGAADRALDALLRPSPRVRILAAAGAVAVTIALVAGIVVSALEVRSSAVAAESPGSSPADASPSADAATPSATASTPAPGQEARASVGQELARNPRLTLESEASRLLTSGEVDRRIAIVLGQLLSQHDVTVADFPALAGEDGPRRQLFVTAMDGEQLGTQGASMTALTSFLAALTGTFAVDSVSVTDDGVLATFPLPAAGGD</sequence>
<feature type="transmembrane region" description="Helical" evidence="2">
    <location>
        <begin position="143"/>
        <end position="171"/>
    </location>
</feature>
<feature type="transmembrane region" description="Helical" evidence="2">
    <location>
        <begin position="119"/>
        <end position="137"/>
    </location>
</feature>
<feature type="transmembrane region" description="Helical" evidence="2">
    <location>
        <begin position="249"/>
        <end position="265"/>
    </location>
</feature>
<name>A0ABM8GE81_9MICO</name>
<keyword evidence="2" id="KW-0472">Membrane</keyword>
<reference evidence="4" key="1">
    <citation type="journal article" date="2019" name="Int. J. Syst. Evol. Microbiol.">
        <title>The Global Catalogue of Microorganisms (GCM) 10K type strain sequencing project: providing services to taxonomists for standard genome sequencing and annotation.</title>
        <authorList>
            <consortium name="The Broad Institute Genomics Platform"/>
            <consortium name="The Broad Institute Genome Sequencing Center for Infectious Disease"/>
            <person name="Wu L."/>
            <person name="Ma J."/>
        </authorList>
    </citation>
    <scope>NUCLEOTIDE SEQUENCE [LARGE SCALE GENOMIC DNA]</scope>
    <source>
        <strain evidence="4">NBRC 108725</strain>
    </source>
</reference>
<feature type="compositionally biased region" description="Basic residues" evidence="1">
    <location>
        <begin position="16"/>
        <end position="28"/>
    </location>
</feature>
<evidence type="ECO:0000313" key="3">
    <source>
        <dbReference type="EMBL" id="BDZ46616.1"/>
    </source>
</evidence>
<feature type="region of interest" description="Disordered" evidence="1">
    <location>
        <begin position="335"/>
        <end position="377"/>
    </location>
</feature>
<feature type="transmembrane region" description="Helical" evidence="2">
    <location>
        <begin position="303"/>
        <end position="325"/>
    </location>
</feature>
<keyword evidence="4" id="KW-1185">Reference proteome</keyword>
<dbReference type="RefSeq" id="WP_286276647.1">
    <property type="nucleotide sequence ID" value="NZ_AP027731.1"/>
</dbReference>
<dbReference type="Proteomes" id="UP001321498">
    <property type="component" value="Chromosome"/>
</dbReference>
<feature type="transmembrane region" description="Helical" evidence="2">
    <location>
        <begin position="66"/>
        <end position="89"/>
    </location>
</feature>
<evidence type="ECO:0000256" key="1">
    <source>
        <dbReference type="SAM" id="MobiDB-lite"/>
    </source>
</evidence>
<protein>
    <submittedName>
        <fullName evidence="3">Uncharacterized protein</fullName>
    </submittedName>
</protein>
<keyword evidence="2" id="KW-1133">Transmembrane helix</keyword>
<proteinExistence type="predicted"/>
<keyword evidence="2" id="KW-0812">Transmembrane</keyword>